<dbReference type="EMBL" id="JABDYF010000001">
    <property type="protein sequence ID" value="MBX5088238.1"/>
    <property type="molecule type" value="Genomic_DNA"/>
</dbReference>
<keyword evidence="2" id="KW-1185">Reference proteome</keyword>
<accession>A0ABS7I8U7</accession>
<dbReference type="Proteomes" id="UP000770629">
    <property type="component" value="Unassembled WGS sequence"/>
</dbReference>
<proteinExistence type="predicted"/>
<sequence length="106" mass="11707">MVKLVKISDAWYTEFSGNLFTRESPTEDISQWQAVRQLSSDSFDKIKSEFPGVTASFSAAADGATYEISGDVSQHVEEVAMMGGGGGPDKYETYHAPAVRRAHEWR</sequence>
<evidence type="ECO:0000313" key="2">
    <source>
        <dbReference type="Proteomes" id="UP000770629"/>
    </source>
</evidence>
<dbReference type="RefSeq" id="WP_221118413.1">
    <property type="nucleotide sequence ID" value="NZ_JABDYF010000001.1"/>
</dbReference>
<gene>
    <name evidence="1" type="ORF">HJB60_03485</name>
</gene>
<evidence type="ECO:0000313" key="1">
    <source>
        <dbReference type="EMBL" id="MBX5088238.1"/>
    </source>
</evidence>
<organism evidence="1 2">
    <name type="scientific">Rhizobium lentis</name>
    <dbReference type="NCBI Taxonomy" id="1138194"/>
    <lineage>
        <taxon>Bacteria</taxon>
        <taxon>Pseudomonadati</taxon>
        <taxon>Pseudomonadota</taxon>
        <taxon>Alphaproteobacteria</taxon>
        <taxon>Hyphomicrobiales</taxon>
        <taxon>Rhizobiaceae</taxon>
        <taxon>Rhizobium/Agrobacterium group</taxon>
        <taxon>Rhizobium</taxon>
    </lineage>
</organism>
<reference evidence="1 2" key="1">
    <citation type="submission" date="2020-04" db="EMBL/GenBank/DDBJ databases">
        <title>Global-level population genomics: horizontal gene transfer, symbiosis and evolution in Rhizobia.</title>
        <authorList>
            <person name="Gai Y."/>
        </authorList>
    </citation>
    <scope>NUCLEOTIDE SEQUENCE [LARGE SCALE GENOMIC DNA]</scope>
    <source>
        <strain evidence="1 2">BLR33</strain>
    </source>
</reference>
<name>A0ABS7I8U7_9HYPH</name>
<protein>
    <submittedName>
        <fullName evidence="1">Uncharacterized protein</fullName>
    </submittedName>
</protein>
<comment type="caution">
    <text evidence="1">The sequence shown here is derived from an EMBL/GenBank/DDBJ whole genome shotgun (WGS) entry which is preliminary data.</text>
</comment>